<sequence>MKRVQQQDSLQENQQNKNQIPQQISTSTSTSSTSTNTIIIRGQKNNEKDESKFSRVKRVLTGSLLLGRGNRENIKRFFGVNIEDVESYNDTGIPYVVYRLCNYIENNAFNNPTLFRLSGGNPRLTEKLRNSFERRGDADLEGAACPSTAATLLRQYFKELPQPLVPSSMVARLVHIHSQEFENNHEAWIELTNQLLQSLPTCHYKLLSYLIIYLSKYESRHGRECGVCGVFAPVVLPHVPPATTLLRDILNETSRLFKTPNSIFRDSSDNSTSLITITKDNNKDILFALKPRKRKDNNCENCCQENKLIRSNSEERILVNSTKESNKSIRRVSSHEDFKTYRRLHILQSIGQEMGHGVRCGGLPLHERSTNISPVPPPAAAVTQAALPSPCHQIITTERQEFDVENLRCTERFSRSIIPRGRRQARRRKIKLCQNNNNNNNDDDDQSKENDNNNKTDESFYFESSSKNNQSTTAAAAAASATSQSFLEMLNSGPSRSPSPARALARASDEDPNDPEITNWHYQHLTNENLNIINNEEKNNENSTYHINTTLSPRNSQLLSTRRFYNDENDNYEDDDDDSELFNLTTIPPLPLLPPPPPPPPSQIIKKITTTTTTDIELKNLTKKINGLKKKIKKYEEQFEEMNGYRPSHSDKMNNRDIKKLLVELNKLRKEHKLLKEDSINTNIFHNNNNKINKIDNLSLQCKLKNNNNNNNNGSEKSNALLMEEMVKDMEKKLTDKRLKLNRNKNIEEYNYDELLDEKTSLQKALLQIESIFGRAVSKEDRIVVRPLYDRYRTLKRLLIRASSSKHKDSISELATILEHEAMDFTSSSSSSLVINDENKQQQQQVTLNDCIDSSSLFTTDSDSQQSSSEESRGIAAVVVTSGTSEILHSMPYDDLIAQKIIIREEKKRLRRSLKEFEMEFELKTGRKMQKDDRGKQIQIIYESYKQTKGKLRLIEALIAKNG</sequence>
<keyword evidence="6" id="KW-1185">Reference proteome</keyword>
<gene>
    <name evidence="5" type="ORF">HCN44_003811</name>
</gene>
<feature type="compositionally biased region" description="Basic and acidic residues" evidence="3">
    <location>
        <begin position="447"/>
        <end position="458"/>
    </location>
</feature>
<proteinExistence type="inferred from homology"/>
<dbReference type="PROSITE" id="PS50238">
    <property type="entry name" value="RHOGAP"/>
    <property type="match status" value="1"/>
</dbReference>
<evidence type="ECO:0000259" key="4">
    <source>
        <dbReference type="PROSITE" id="PS50238"/>
    </source>
</evidence>
<feature type="compositionally biased region" description="Low complexity" evidence="3">
    <location>
        <begin position="1"/>
        <end position="40"/>
    </location>
</feature>
<dbReference type="InterPro" id="IPR008936">
    <property type="entry name" value="Rho_GTPase_activation_prot"/>
</dbReference>
<evidence type="ECO:0000313" key="6">
    <source>
        <dbReference type="Proteomes" id="UP000639338"/>
    </source>
</evidence>
<evidence type="ECO:0000313" key="5">
    <source>
        <dbReference type="EMBL" id="KAF7994339.1"/>
    </source>
</evidence>
<evidence type="ECO:0000256" key="2">
    <source>
        <dbReference type="SAM" id="Coils"/>
    </source>
</evidence>
<feature type="compositionally biased region" description="Low complexity" evidence="3">
    <location>
        <begin position="464"/>
        <end position="476"/>
    </location>
</feature>
<dbReference type="SMART" id="SM00324">
    <property type="entry name" value="RhoGAP"/>
    <property type="match status" value="1"/>
</dbReference>
<comment type="similarity">
    <text evidence="1">Belongs to the FAM13 family.</text>
</comment>
<dbReference type="InterPro" id="IPR059029">
    <property type="entry name" value="FAM13A_dom"/>
</dbReference>
<feature type="region of interest" description="Disordered" evidence="3">
    <location>
        <begin position="431"/>
        <end position="476"/>
    </location>
</feature>
<protein>
    <recommendedName>
        <fullName evidence="4">Rho-GAP domain-containing protein</fullName>
    </recommendedName>
</protein>
<feature type="coiled-coil region" evidence="2">
    <location>
        <begin position="618"/>
        <end position="678"/>
    </location>
</feature>
<dbReference type="OrthoDB" id="185175at2759"/>
<feature type="region of interest" description="Disordered" evidence="3">
    <location>
        <begin position="489"/>
        <end position="513"/>
    </location>
</feature>
<evidence type="ECO:0000256" key="1">
    <source>
        <dbReference type="ARBA" id="ARBA00007549"/>
    </source>
</evidence>
<feature type="compositionally biased region" description="Low complexity" evidence="3">
    <location>
        <begin position="494"/>
        <end position="506"/>
    </location>
</feature>
<dbReference type="InterPro" id="IPR039102">
    <property type="entry name" value="FAM13"/>
</dbReference>
<organism evidence="5 6">
    <name type="scientific">Aphidius gifuensis</name>
    <name type="common">Parasitoid wasp</name>
    <dbReference type="NCBI Taxonomy" id="684658"/>
    <lineage>
        <taxon>Eukaryota</taxon>
        <taxon>Metazoa</taxon>
        <taxon>Ecdysozoa</taxon>
        <taxon>Arthropoda</taxon>
        <taxon>Hexapoda</taxon>
        <taxon>Insecta</taxon>
        <taxon>Pterygota</taxon>
        <taxon>Neoptera</taxon>
        <taxon>Endopterygota</taxon>
        <taxon>Hymenoptera</taxon>
        <taxon>Apocrita</taxon>
        <taxon>Ichneumonoidea</taxon>
        <taxon>Braconidae</taxon>
        <taxon>Aphidiinae</taxon>
        <taxon>Aphidius</taxon>
    </lineage>
</organism>
<feature type="region of interest" description="Disordered" evidence="3">
    <location>
        <begin position="1"/>
        <end position="50"/>
    </location>
</feature>
<dbReference type="Pfam" id="PF26116">
    <property type="entry name" value="FAM13A"/>
    <property type="match status" value="1"/>
</dbReference>
<reference evidence="5 6" key="1">
    <citation type="submission" date="2020-08" db="EMBL/GenBank/DDBJ databases">
        <title>Aphidius gifuensis genome sequencing and assembly.</title>
        <authorList>
            <person name="Du Z."/>
        </authorList>
    </citation>
    <scope>NUCLEOTIDE SEQUENCE [LARGE SCALE GENOMIC DNA]</scope>
    <source>
        <strain evidence="5">YNYX2018</strain>
        <tissue evidence="5">Adults</tissue>
    </source>
</reference>
<dbReference type="PANTHER" id="PTHR15904:SF17">
    <property type="entry name" value="RHO-GAP DOMAIN-CONTAINING PROTEIN"/>
    <property type="match status" value="1"/>
</dbReference>
<accession>A0A835CSV0</accession>
<evidence type="ECO:0000256" key="3">
    <source>
        <dbReference type="SAM" id="MobiDB-lite"/>
    </source>
</evidence>
<dbReference type="Gene3D" id="1.10.555.10">
    <property type="entry name" value="Rho GTPase activation protein"/>
    <property type="match status" value="1"/>
</dbReference>
<dbReference type="EMBL" id="JACMRX010000002">
    <property type="protein sequence ID" value="KAF7994339.1"/>
    <property type="molecule type" value="Genomic_DNA"/>
</dbReference>
<name>A0A835CSV0_APHGI</name>
<comment type="caution">
    <text evidence="5">The sequence shown here is derived from an EMBL/GenBank/DDBJ whole genome shotgun (WGS) entry which is preliminary data.</text>
</comment>
<feature type="domain" description="Rho-GAP" evidence="4">
    <location>
        <begin position="80"/>
        <end position="264"/>
    </location>
</feature>
<keyword evidence="2" id="KW-0175">Coiled coil</keyword>
<dbReference type="InterPro" id="IPR000198">
    <property type="entry name" value="RhoGAP_dom"/>
</dbReference>
<dbReference type="Proteomes" id="UP000639338">
    <property type="component" value="Unassembled WGS sequence"/>
</dbReference>
<dbReference type="PANTHER" id="PTHR15904">
    <property type="entry name" value="FAM13"/>
    <property type="match status" value="1"/>
</dbReference>
<dbReference type="Pfam" id="PF00620">
    <property type="entry name" value="RhoGAP"/>
    <property type="match status" value="1"/>
</dbReference>
<dbReference type="AlphaFoldDB" id="A0A835CSV0"/>
<dbReference type="GO" id="GO:0007165">
    <property type="term" value="P:signal transduction"/>
    <property type="evidence" value="ECO:0007669"/>
    <property type="project" value="InterPro"/>
</dbReference>
<dbReference type="SUPFAM" id="SSF48350">
    <property type="entry name" value="GTPase activation domain, GAP"/>
    <property type="match status" value="1"/>
</dbReference>